<keyword evidence="2" id="KW-1185">Reference proteome</keyword>
<organism evidence="1 2">
    <name type="scientific">Portunus trituberculatus</name>
    <name type="common">Swimming crab</name>
    <name type="synonym">Neptunus trituberculatus</name>
    <dbReference type="NCBI Taxonomy" id="210409"/>
    <lineage>
        <taxon>Eukaryota</taxon>
        <taxon>Metazoa</taxon>
        <taxon>Ecdysozoa</taxon>
        <taxon>Arthropoda</taxon>
        <taxon>Crustacea</taxon>
        <taxon>Multicrustacea</taxon>
        <taxon>Malacostraca</taxon>
        <taxon>Eumalacostraca</taxon>
        <taxon>Eucarida</taxon>
        <taxon>Decapoda</taxon>
        <taxon>Pleocyemata</taxon>
        <taxon>Brachyura</taxon>
        <taxon>Eubrachyura</taxon>
        <taxon>Portunoidea</taxon>
        <taxon>Portunidae</taxon>
        <taxon>Portuninae</taxon>
        <taxon>Portunus</taxon>
    </lineage>
</organism>
<evidence type="ECO:0000313" key="2">
    <source>
        <dbReference type="Proteomes" id="UP000324222"/>
    </source>
</evidence>
<sequence>MKKGTEGRTLGEGREHLVPRWLTKSYCLEKDGSSSLSACEGFCLLFKVNEVFCVSITRVLLNSSLTADVLAWEERRSQLRDVLGIEFYRWGIRSEGVRT</sequence>
<protein>
    <submittedName>
        <fullName evidence="1">Uncharacterized protein</fullName>
    </submittedName>
</protein>
<comment type="caution">
    <text evidence="1">The sequence shown here is derived from an EMBL/GenBank/DDBJ whole genome shotgun (WGS) entry which is preliminary data.</text>
</comment>
<dbReference type="Proteomes" id="UP000324222">
    <property type="component" value="Unassembled WGS sequence"/>
</dbReference>
<evidence type="ECO:0000313" key="1">
    <source>
        <dbReference type="EMBL" id="MPC87388.1"/>
    </source>
</evidence>
<reference evidence="1 2" key="1">
    <citation type="submission" date="2019-05" db="EMBL/GenBank/DDBJ databases">
        <title>Another draft genome of Portunus trituberculatus and its Hox gene families provides insights of decapod evolution.</title>
        <authorList>
            <person name="Jeong J.-H."/>
            <person name="Song I."/>
            <person name="Kim S."/>
            <person name="Choi T."/>
            <person name="Kim D."/>
            <person name="Ryu S."/>
            <person name="Kim W."/>
        </authorList>
    </citation>
    <scope>NUCLEOTIDE SEQUENCE [LARGE SCALE GENOMIC DNA]</scope>
    <source>
        <tissue evidence="1">Muscle</tissue>
    </source>
</reference>
<gene>
    <name evidence="1" type="ORF">E2C01_082249</name>
</gene>
<dbReference type="EMBL" id="VSRR010074370">
    <property type="protein sequence ID" value="MPC87388.1"/>
    <property type="molecule type" value="Genomic_DNA"/>
</dbReference>
<name>A0A5B7J3A1_PORTR</name>
<accession>A0A5B7J3A1</accession>
<dbReference type="AlphaFoldDB" id="A0A5B7J3A1"/>
<proteinExistence type="predicted"/>